<accession>A0A1J0A9N5</accession>
<organism evidence="1 2">
    <name type="scientific">Gloeomargarita lithophora Alchichica-D10</name>
    <dbReference type="NCBI Taxonomy" id="1188229"/>
    <lineage>
        <taxon>Bacteria</taxon>
        <taxon>Bacillati</taxon>
        <taxon>Cyanobacteriota</taxon>
        <taxon>Cyanophyceae</taxon>
        <taxon>Gloeomargaritales</taxon>
        <taxon>Gloeomargaritaceae</taxon>
        <taxon>Gloeomargarita</taxon>
    </lineage>
</organism>
<evidence type="ECO:0008006" key="3">
    <source>
        <dbReference type="Google" id="ProtNLM"/>
    </source>
</evidence>
<keyword evidence="2" id="KW-1185">Reference proteome</keyword>
<reference evidence="1 2" key="1">
    <citation type="submission" date="2016-10" db="EMBL/GenBank/DDBJ databases">
        <title>Description of Gloeomargarita lithophora gen. nov., sp. nov., a thylakoid-bearing basal-branching cyanobacterium with intracellular carbonates, and proposal for Gloeomargaritales ord. nov.</title>
        <authorList>
            <person name="Moreira D."/>
            <person name="Tavera R."/>
            <person name="Benzerara K."/>
            <person name="Skouri-Panet F."/>
            <person name="Couradeau E."/>
            <person name="Gerard E."/>
            <person name="Loussert C."/>
            <person name="Novelo E."/>
            <person name="Zivanovic Y."/>
            <person name="Lopez-Garcia P."/>
        </authorList>
    </citation>
    <scope>NUCLEOTIDE SEQUENCE [LARGE SCALE GENOMIC DNA]</scope>
    <source>
        <strain evidence="1 2">D10</strain>
    </source>
</reference>
<proteinExistence type="predicted"/>
<dbReference type="AlphaFoldDB" id="A0A1J0A9N5"/>
<dbReference type="RefSeq" id="WP_084111416.1">
    <property type="nucleotide sequence ID" value="NZ_CP017675.1"/>
</dbReference>
<dbReference type="OrthoDB" id="490934at2"/>
<dbReference type="KEGG" id="glt:GlitD10_0344"/>
<protein>
    <recommendedName>
        <fullName evidence="3">Transposase</fullName>
    </recommendedName>
</protein>
<sequence>MEMLGLVELKQTRFYQEVFSEGKAEGQKVIARNLLKANFSPEQVAQLTGLSLVEVQQLNSLLDS</sequence>
<name>A0A1J0A9N5_9CYAN</name>
<evidence type="ECO:0000313" key="1">
    <source>
        <dbReference type="EMBL" id="APB32652.1"/>
    </source>
</evidence>
<evidence type="ECO:0000313" key="2">
    <source>
        <dbReference type="Proteomes" id="UP000180235"/>
    </source>
</evidence>
<dbReference type="EMBL" id="CP017675">
    <property type="protein sequence ID" value="APB32652.1"/>
    <property type="molecule type" value="Genomic_DNA"/>
</dbReference>
<dbReference type="STRING" id="1188229.GlitD10_0344"/>
<gene>
    <name evidence="1" type="ORF">GlitD10_0344</name>
</gene>
<dbReference type="Proteomes" id="UP000180235">
    <property type="component" value="Chromosome"/>
</dbReference>